<evidence type="ECO:0000313" key="3">
    <source>
        <dbReference type="Proteomes" id="UP000886520"/>
    </source>
</evidence>
<keyword evidence="3" id="KW-1185">Reference proteome</keyword>
<feature type="compositionally biased region" description="Polar residues" evidence="1">
    <location>
        <begin position="1"/>
        <end position="11"/>
    </location>
</feature>
<sequence>MSHLATLSLTDPRSEMRDCGSLRSPESSEEKIICPKPQRVAVANLRSVDFIKPIRQVRSMSPVAIDGSDAGCEILDIFLSKSPYGDFGCSPPFFSGSPPSRAANPLVRDSQFLHPHAYPVATSQAKVPQGPPIRANPSVRIEGFECSARGFECTGRDAGRRVSAFA</sequence>
<dbReference type="PANTHER" id="PTHR33384:SF1">
    <property type="entry name" value="EXPRESSED PROTEIN"/>
    <property type="match status" value="1"/>
</dbReference>
<dbReference type="Proteomes" id="UP000886520">
    <property type="component" value="Chromosome 4"/>
</dbReference>
<dbReference type="OrthoDB" id="1917254at2759"/>
<dbReference type="PANTHER" id="PTHR33384">
    <property type="entry name" value="EXPRESSED PROTEIN"/>
    <property type="match status" value="1"/>
</dbReference>
<feature type="region of interest" description="Disordered" evidence="1">
    <location>
        <begin position="1"/>
        <end position="30"/>
    </location>
</feature>
<proteinExistence type="predicted"/>
<organism evidence="2 3">
    <name type="scientific">Adiantum capillus-veneris</name>
    <name type="common">Maidenhair fern</name>
    <dbReference type="NCBI Taxonomy" id="13818"/>
    <lineage>
        <taxon>Eukaryota</taxon>
        <taxon>Viridiplantae</taxon>
        <taxon>Streptophyta</taxon>
        <taxon>Embryophyta</taxon>
        <taxon>Tracheophyta</taxon>
        <taxon>Polypodiopsida</taxon>
        <taxon>Polypodiidae</taxon>
        <taxon>Polypodiales</taxon>
        <taxon>Pteridineae</taxon>
        <taxon>Pteridaceae</taxon>
        <taxon>Vittarioideae</taxon>
        <taxon>Adiantum</taxon>
    </lineage>
</organism>
<accession>A0A9D4V834</accession>
<dbReference type="AlphaFoldDB" id="A0A9D4V834"/>
<name>A0A9D4V834_ADICA</name>
<reference evidence="2" key="1">
    <citation type="submission" date="2021-01" db="EMBL/GenBank/DDBJ databases">
        <title>Adiantum capillus-veneris genome.</title>
        <authorList>
            <person name="Fang Y."/>
            <person name="Liao Q."/>
        </authorList>
    </citation>
    <scope>NUCLEOTIDE SEQUENCE</scope>
    <source>
        <strain evidence="2">H3</strain>
        <tissue evidence="2">Leaf</tissue>
    </source>
</reference>
<feature type="compositionally biased region" description="Basic and acidic residues" evidence="1">
    <location>
        <begin position="12"/>
        <end position="30"/>
    </location>
</feature>
<comment type="caution">
    <text evidence="2">The sequence shown here is derived from an EMBL/GenBank/DDBJ whole genome shotgun (WGS) entry which is preliminary data.</text>
</comment>
<evidence type="ECO:0000256" key="1">
    <source>
        <dbReference type="SAM" id="MobiDB-lite"/>
    </source>
</evidence>
<dbReference type="EMBL" id="JABFUD020000004">
    <property type="protein sequence ID" value="KAI5080667.1"/>
    <property type="molecule type" value="Genomic_DNA"/>
</dbReference>
<gene>
    <name evidence="2" type="ORF">GOP47_0003850</name>
</gene>
<protein>
    <submittedName>
        <fullName evidence="2">Uncharacterized protein</fullName>
    </submittedName>
</protein>
<evidence type="ECO:0000313" key="2">
    <source>
        <dbReference type="EMBL" id="KAI5080667.1"/>
    </source>
</evidence>